<dbReference type="OrthoDB" id="75169at2759"/>
<evidence type="ECO:0000313" key="2">
    <source>
        <dbReference type="Proteomes" id="UP000030653"/>
    </source>
</evidence>
<name>M5G9T3_DACPD</name>
<accession>M5G9T3</accession>
<feature type="non-terminal residue" evidence="1">
    <location>
        <position position="1"/>
    </location>
</feature>
<proteinExistence type="predicted"/>
<dbReference type="RefSeq" id="XP_040629531.1">
    <property type="nucleotide sequence ID" value="XM_040775019.1"/>
</dbReference>
<dbReference type="HOGENOM" id="CLU_3112239_0_0_1"/>
<dbReference type="Gene3D" id="3.10.310.10">
    <property type="entry name" value="Diaminopimelate Epimerase, Chain A, domain 1"/>
    <property type="match status" value="1"/>
</dbReference>
<organism evidence="1 2">
    <name type="scientific">Dacryopinax primogenitus (strain DJM 731)</name>
    <name type="common">Brown rot fungus</name>
    <dbReference type="NCBI Taxonomy" id="1858805"/>
    <lineage>
        <taxon>Eukaryota</taxon>
        <taxon>Fungi</taxon>
        <taxon>Dikarya</taxon>
        <taxon>Basidiomycota</taxon>
        <taxon>Agaricomycotina</taxon>
        <taxon>Dacrymycetes</taxon>
        <taxon>Dacrymycetales</taxon>
        <taxon>Dacrymycetaceae</taxon>
        <taxon>Dacryopinax</taxon>
    </lineage>
</organism>
<dbReference type="GeneID" id="63690081"/>
<sequence>LAPYWTKRLGKIDGDMLLGAQVSPRGGDVGVIWDQKKGTVRLIGDAAVVARGELLHLP</sequence>
<dbReference type="STRING" id="1858805.M5G9T3"/>
<dbReference type="Proteomes" id="UP000030653">
    <property type="component" value="Unassembled WGS sequence"/>
</dbReference>
<dbReference type="AlphaFoldDB" id="M5G9T3"/>
<dbReference type="SUPFAM" id="SSF54506">
    <property type="entry name" value="Diaminopimelate epimerase-like"/>
    <property type="match status" value="1"/>
</dbReference>
<gene>
    <name evidence="1" type="ORF">DACRYDRAFT_50944</name>
</gene>
<reference evidence="1 2" key="1">
    <citation type="journal article" date="2012" name="Science">
        <title>The Paleozoic origin of enzymatic lignin decomposition reconstructed from 31 fungal genomes.</title>
        <authorList>
            <person name="Floudas D."/>
            <person name="Binder M."/>
            <person name="Riley R."/>
            <person name="Barry K."/>
            <person name="Blanchette R.A."/>
            <person name="Henrissat B."/>
            <person name="Martinez A.T."/>
            <person name="Otillar R."/>
            <person name="Spatafora J.W."/>
            <person name="Yadav J.S."/>
            <person name="Aerts A."/>
            <person name="Benoit I."/>
            <person name="Boyd A."/>
            <person name="Carlson A."/>
            <person name="Copeland A."/>
            <person name="Coutinho P.M."/>
            <person name="de Vries R.P."/>
            <person name="Ferreira P."/>
            <person name="Findley K."/>
            <person name="Foster B."/>
            <person name="Gaskell J."/>
            <person name="Glotzer D."/>
            <person name="Gorecki P."/>
            <person name="Heitman J."/>
            <person name="Hesse C."/>
            <person name="Hori C."/>
            <person name="Igarashi K."/>
            <person name="Jurgens J.A."/>
            <person name="Kallen N."/>
            <person name="Kersten P."/>
            <person name="Kohler A."/>
            <person name="Kuees U."/>
            <person name="Kumar T.K.A."/>
            <person name="Kuo A."/>
            <person name="LaButti K."/>
            <person name="Larrondo L.F."/>
            <person name="Lindquist E."/>
            <person name="Ling A."/>
            <person name="Lombard V."/>
            <person name="Lucas S."/>
            <person name="Lundell T."/>
            <person name="Martin R."/>
            <person name="McLaughlin D.J."/>
            <person name="Morgenstern I."/>
            <person name="Morin E."/>
            <person name="Murat C."/>
            <person name="Nagy L.G."/>
            <person name="Nolan M."/>
            <person name="Ohm R.A."/>
            <person name="Patyshakuliyeva A."/>
            <person name="Rokas A."/>
            <person name="Ruiz-Duenas F.J."/>
            <person name="Sabat G."/>
            <person name="Salamov A."/>
            <person name="Samejima M."/>
            <person name="Schmutz J."/>
            <person name="Slot J.C."/>
            <person name="St John F."/>
            <person name="Stenlid J."/>
            <person name="Sun H."/>
            <person name="Sun S."/>
            <person name="Syed K."/>
            <person name="Tsang A."/>
            <person name="Wiebenga A."/>
            <person name="Young D."/>
            <person name="Pisabarro A."/>
            <person name="Eastwood D.C."/>
            <person name="Martin F."/>
            <person name="Cullen D."/>
            <person name="Grigoriev I.V."/>
            <person name="Hibbett D.S."/>
        </authorList>
    </citation>
    <scope>NUCLEOTIDE SEQUENCE [LARGE SCALE GENOMIC DNA]</scope>
    <source>
        <strain evidence="1 2">DJM-731 SS1</strain>
    </source>
</reference>
<protein>
    <submittedName>
        <fullName evidence="1">Uncharacterized protein</fullName>
    </submittedName>
</protein>
<evidence type="ECO:0000313" key="1">
    <source>
        <dbReference type="EMBL" id="EJU02637.1"/>
    </source>
</evidence>
<keyword evidence="2" id="KW-1185">Reference proteome</keyword>
<dbReference type="EMBL" id="JH795861">
    <property type="protein sequence ID" value="EJU02637.1"/>
    <property type="molecule type" value="Genomic_DNA"/>
</dbReference>